<comment type="subcellular location">
    <subcellularLocation>
        <location evidence="1">Membrane</location>
        <topology evidence="1">Multi-pass membrane protein</topology>
    </subcellularLocation>
</comment>
<dbReference type="EMBL" id="WPIK01000016">
    <property type="protein sequence ID" value="MVN22996.1"/>
    <property type="molecule type" value="Genomic_DNA"/>
</dbReference>
<dbReference type="GO" id="GO:0016020">
    <property type="term" value="C:membrane"/>
    <property type="evidence" value="ECO:0007669"/>
    <property type="project" value="UniProtKB-SubCell"/>
</dbReference>
<evidence type="ECO:0000313" key="6">
    <source>
        <dbReference type="EMBL" id="MVN22996.1"/>
    </source>
</evidence>
<accession>A0A7K1T0A5</accession>
<dbReference type="InterPro" id="IPR032808">
    <property type="entry name" value="DoxX"/>
</dbReference>
<evidence type="ECO:0000256" key="2">
    <source>
        <dbReference type="ARBA" id="ARBA00022692"/>
    </source>
</evidence>
<keyword evidence="3 5" id="KW-1133">Transmembrane helix</keyword>
<evidence type="ECO:0000256" key="5">
    <source>
        <dbReference type="SAM" id="Phobius"/>
    </source>
</evidence>
<evidence type="ECO:0000256" key="4">
    <source>
        <dbReference type="ARBA" id="ARBA00023136"/>
    </source>
</evidence>
<evidence type="ECO:0000256" key="1">
    <source>
        <dbReference type="ARBA" id="ARBA00004141"/>
    </source>
</evidence>
<reference evidence="6 7" key="1">
    <citation type="submission" date="2019-12" db="EMBL/GenBank/DDBJ databases">
        <title>Mucilaginibacter sp. HMF7410 genome sequencing and assembly.</title>
        <authorList>
            <person name="Kang H."/>
            <person name="Cha I."/>
            <person name="Kim H."/>
            <person name="Joh K."/>
        </authorList>
    </citation>
    <scope>NUCLEOTIDE SEQUENCE [LARGE SCALE GENOMIC DNA]</scope>
    <source>
        <strain evidence="6 7">HMF7410</strain>
    </source>
</reference>
<organism evidence="6 7">
    <name type="scientific">Mucilaginibacter arboris</name>
    <dbReference type="NCBI Taxonomy" id="2682090"/>
    <lineage>
        <taxon>Bacteria</taxon>
        <taxon>Pseudomonadati</taxon>
        <taxon>Bacteroidota</taxon>
        <taxon>Sphingobacteriia</taxon>
        <taxon>Sphingobacteriales</taxon>
        <taxon>Sphingobacteriaceae</taxon>
        <taxon>Mucilaginibacter</taxon>
    </lineage>
</organism>
<name>A0A7K1T0A5_9SPHI</name>
<keyword evidence="2 5" id="KW-0812">Transmembrane</keyword>
<protein>
    <submittedName>
        <fullName evidence="6">DoxX family membrane protein</fullName>
    </submittedName>
</protein>
<gene>
    <name evidence="6" type="ORF">GO621_15830</name>
</gene>
<sequence length="178" mass="19727">MVSWKVRNGLTILRIALGIIFFWFGILKFFHGLSPAEELASRTIYKLTFGLVPPGISVYVLATWETLIGIGLLTGWLLDTTLLLLYFQMAGTFLPMLFFPNEIFAHSVFIPTMEGQYIIKNLVLISAGIVIGSTVKGAGIIAGPDARNLAEKYNSRFFTKQQLAESTPLELIPENGLE</sequence>
<proteinExistence type="predicted"/>
<keyword evidence="7" id="KW-1185">Reference proteome</keyword>
<comment type="caution">
    <text evidence="6">The sequence shown here is derived from an EMBL/GenBank/DDBJ whole genome shotgun (WGS) entry which is preliminary data.</text>
</comment>
<keyword evidence="4 5" id="KW-0472">Membrane</keyword>
<dbReference type="Pfam" id="PF07681">
    <property type="entry name" value="DoxX"/>
    <property type="match status" value="1"/>
</dbReference>
<feature type="transmembrane region" description="Helical" evidence="5">
    <location>
        <begin position="12"/>
        <end position="31"/>
    </location>
</feature>
<evidence type="ECO:0000313" key="7">
    <source>
        <dbReference type="Proteomes" id="UP000462014"/>
    </source>
</evidence>
<dbReference type="Proteomes" id="UP000462014">
    <property type="component" value="Unassembled WGS sequence"/>
</dbReference>
<dbReference type="AlphaFoldDB" id="A0A7K1T0A5"/>
<evidence type="ECO:0000256" key="3">
    <source>
        <dbReference type="ARBA" id="ARBA00022989"/>
    </source>
</evidence>